<gene>
    <name evidence="6" type="primary">Hypp3185</name>
    <name evidence="6" type="ORF">BLAG_LOCUS19443</name>
</gene>
<name>A0A8J9ZYY7_BRALA</name>
<evidence type="ECO:0000256" key="4">
    <source>
        <dbReference type="ARBA" id="ARBA00023098"/>
    </source>
</evidence>
<dbReference type="Proteomes" id="UP000838412">
    <property type="component" value="Chromosome 5"/>
</dbReference>
<dbReference type="GO" id="GO:0004623">
    <property type="term" value="F:phospholipase A2 activity"/>
    <property type="evidence" value="ECO:0007669"/>
    <property type="project" value="TreeGrafter"/>
</dbReference>
<evidence type="ECO:0000259" key="5">
    <source>
        <dbReference type="PROSITE" id="PS51934"/>
    </source>
</evidence>
<dbReference type="OrthoDB" id="5976215at2759"/>
<dbReference type="Pfam" id="PF04970">
    <property type="entry name" value="LRAT"/>
    <property type="match status" value="1"/>
</dbReference>
<dbReference type="GO" id="GO:0016410">
    <property type="term" value="F:N-acyltransferase activity"/>
    <property type="evidence" value="ECO:0007669"/>
    <property type="project" value="TreeGrafter"/>
</dbReference>
<dbReference type="PANTHER" id="PTHR13943">
    <property type="entry name" value="HRAS-LIKE SUPPRESSOR - RELATED"/>
    <property type="match status" value="1"/>
</dbReference>
<organism evidence="6 7">
    <name type="scientific">Branchiostoma lanceolatum</name>
    <name type="common">Common lancelet</name>
    <name type="synonym">Amphioxus lanceolatum</name>
    <dbReference type="NCBI Taxonomy" id="7740"/>
    <lineage>
        <taxon>Eukaryota</taxon>
        <taxon>Metazoa</taxon>
        <taxon>Chordata</taxon>
        <taxon>Cephalochordata</taxon>
        <taxon>Leptocardii</taxon>
        <taxon>Amphioxiformes</taxon>
        <taxon>Branchiostomatidae</taxon>
        <taxon>Branchiostoma</taxon>
    </lineage>
</organism>
<evidence type="ECO:0000256" key="1">
    <source>
        <dbReference type="ARBA" id="ARBA00007824"/>
    </source>
</evidence>
<keyword evidence="2" id="KW-0808">Transferase</keyword>
<dbReference type="GO" id="GO:0008970">
    <property type="term" value="F:phospholipase A1 activity"/>
    <property type="evidence" value="ECO:0007669"/>
    <property type="project" value="TreeGrafter"/>
</dbReference>
<accession>A0A8J9ZYY7</accession>
<dbReference type="InterPro" id="IPR007053">
    <property type="entry name" value="LRAT_dom"/>
</dbReference>
<keyword evidence="4" id="KW-0443">Lipid metabolism</keyword>
<dbReference type="GO" id="GO:0005737">
    <property type="term" value="C:cytoplasm"/>
    <property type="evidence" value="ECO:0007669"/>
    <property type="project" value="TreeGrafter"/>
</dbReference>
<comment type="similarity">
    <text evidence="1">Belongs to the H-rev107 family.</text>
</comment>
<keyword evidence="3" id="KW-0378">Hydrolase</keyword>
<evidence type="ECO:0000256" key="2">
    <source>
        <dbReference type="ARBA" id="ARBA00022679"/>
    </source>
</evidence>
<dbReference type="EMBL" id="OV696690">
    <property type="protein sequence ID" value="CAH1265463.1"/>
    <property type="molecule type" value="Genomic_DNA"/>
</dbReference>
<dbReference type="GO" id="GO:0070292">
    <property type="term" value="P:N-acylphosphatidylethanolamine metabolic process"/>
    <property type="evidence" value="ECO:0007669"/>
    <property type="project" value="TreeGrafter"/>
</dbReference>
<evidence type="ECO:0000256" key="3">
    <source>
        <dbReference type="ARBA" id="ARBA00022801"/>
    </source>
</evidence>
<evidence type="ECO:0000313" key="7">
    <source>
        <dbReference type="Proteomes" id="UP000838412"/>
    </source>
</evidence>
<sequence>MSGAKPRKPKPTELQHGDVLKCDSGKLSVSHYAIYDKKDNTVIHKTGPPGLSDLSLSSVSDRSQVRRDSYDNMAKYYDSVAVHNRPSETRYSGDTVVQNAEARIGETSYNLVDDNCETFARENETGRTESDQVVKVVTKAKQVVGDVASHFFGSS</sequence>
<dbReference type="PROSITE" id="PS51934">
    <property type="entry name" value="LRAT"/>
    <property type="match status" value="1"/>
</dbReference>
<dbReference type="AlphaFoldDB" id="A0A8J9ZYY7"/>
<dbReference type="InterPro" id="IPR051496">
    <property type="entry name" value="H-rev107_PLA/AT"/>
</dbReference>
<dbReference type="PANTHER" id="PTHR13943:SF77">
    <property type="entry name" value="LRAT DOMAIN-CONTAINING PROTEIN"/>
    <property type="match status" value="1"/>
</dbReference>
<protein>
    <submittedName>
        <fullName evidence="6">Hypp3185 protein</fullName>
    </submittedName>
</protein>
<reference evidence="6" key="1">
    <citation type="submission" date="2022-01" db="EMBL/GenBank/DDBJ databases">
        <authorList>
            <person name="Braso-Vives M."/>
        </authorList>
    </citation>
    <scope>NUCLEOTIDE SEQUENCE</scope>
</reference>
<feature type="domain" description="LRAT" evidence="5">
    <location>
        <begin position="21"/>
        <end position="132"/>
    </location>
</feature>
<proteinExistence type="inferred from homology"/>
<evidence type="ECO:0000313" key="6">
    <source>
        <dbReference type="EMBL" id="CAH1265463.1"/>
    </source>
</evidence>
<dbReference type="Gene3D" id="3.90.1720.10">
    <property type="entry name" value="endopeptidase domain like (from Nostoc punctiforme)"/>
    <property type="match status" value="1"/>
</dbReference>
<keyword evidence="7" id="KW-1185">Reference proteome</keyword>